<feature type="compositionally biased region" description="Polar residues" evidence="9">
    <location>
        <begin position="235"/>
        <end position="257"/>
    </location>
</feature>
<feature type="domain" description="WH1" evidence="10">
    <location>
        <begin position="66"/>
        <end position="179"/>
    </location>
</feature>
<keyword evidence="6" id="KW-0009">Actin-binding</keyword>
<dbReference type="EMBL" id="BMAW01063307">
    <property type="protein sequence ID" value="GFT39686.1"/>
    <property type="molecule type" value="Genomic_DNA"/>
</dbReference>
<dbReference type="SUPFAM" id="SSF118370">
    <property type="entry name" value="Vasodilator-stimulated phosphoprotein, VASP, tetramerisation domain"/>
    <property type="match status" value="1"/>
</dbReference>
<dbReference type="Gene3D" id="1.20.5.1160">
    <property type="entry name" value="Vasodilator-stimulated phosphoprotein"/>
    <property type="match status" value="1"/>
</dbReference>
<keyword evidence="4" id="KW-0963">Cytoplasm</keyword>
<dbReference type="InterPro" id="IPR014885">
    <property type="entry name" value="VASP_tetra"/>
</dbReference>
<dbReference type="SUPFAM" id="SSF101447">
    <property type="entry name" value="Formin homology 2 domain (FH2 domain)"/>
    <property type="match status" value="1"/>
</dbReference>
<evidence type="ECO:0000256" key="5">
    <source>
        <dbReference type="ARBA" id="ARBA00023036"/>
    </source>
</evidence>
<dbReference type="Gene3D" id="2.30.29.30">
    <property type="entry name" value="Pleckstrin-homology domain (PH domain)/Phosphotyrosine-binding domain (PTB)"/>
    <property type="match status" value="1"/>
</dbReference>
<accession>A0A8X6TNT3</accession>
<sequence length="472" mass="52485">MKLEENNVYWSKSQKSFVTYKARSFQQSTSLIAGENSNPDMEVLIFFSFFEQRKASFGRFVHSSGDRKMSEQSVASARASVLVYDSTLKKWIPSGSSSGLSKVHIYHNIENNTFRVVGRKVQDHEVVINCSILKGLKYFQATPTFHQWRDNSQIHGLNFASRDDAETFALAMERVLDILGHSSMYLTTHRSSQSQPLYQTIGHSGVSLDDYAEYRGWMNNENGERKTNSEYGHYRSSQPNHSSHPNTPGSIPSPSTYSHHRASSVPSVPQQPLSIVPQSQQPSPQSTVPPPPPPPPPPPSNPSISGLATLPRLHLKPNPDQEVTETSLATALATAKLKKTPSKQTIDLPGSENKQFPKGMACMLDEMTRTLARRRAQTDSSIDAESISSGDSNRSWNKQNFGSACSPSVNSGGESPQSVHKSDMDSENKNPVVLDAVQIEKIKQDIVSEVRLVMNKVKQEIIDAVRMEMNRR</sequence>
<dbReference type="PANTHER" id="PTHR11202:SF22">
    <property type="entry name" value="PROTEIN ENABLED"/>
    <property type="match status" value="1"/>
</dbReference>
<evidence type="ECO:0000256" key="8">
    <source>
        <dbReference type="ARBA" id="ARBA00023273"/>
    </source>
</evidence>
<dbReference type="SUPFAM" id="SSF50729">
    <property type="entry name" value="PH domain-like"/>
    <property type="match status" value="1"/>
</dbReference>
<dbReference type="InterPro" id="IPR038023">
    <property type="entry name" value="VASP_sf"/>
</dbReference>
<evidence type="ECO:0000256" key="4">
    <source>
        <dbReference type="ARBA" id="ARBA00022490"/>
    </source>
</evidence>
<proteinExistence type="inferred from homology"/>
<keyword evidence="7" id="KW-0206">Cytoskeleton</keyword>
<gene>
    <name evidence="11" type="primary">ena</name>
    <name evidence="11" type="ORF">NPIL_539111</name>
</gene>
<evidence type="ECO:0000313" key="11">
    <source>
        <dbReference type="EMBL" id="GFT39686.1"/>
    </source>
</evidence>
<dbReference type="PROSITE" id="PS50229">
    <property type="entry name" value="WH1"/>
    <property type="match status" value="1"/>
</dbReference>
<dbReference type="GO" id="GO:0005856">
    <property type="term" value="C:cytoskeleton"/>
    <property type="evidence" value="ECO:0007669"/>
    <property type="project" value="UniProtKB-SubCell"/>
</dbReference>
<evidence type="ECO:0000256" key="6">
    <source>
        <dbReference type="ARBA" id="ARBA00023203"/>
    </source>
</evidence>
<feature type="compositionally biased region" description="Low complexity" evidence="9">
    <location>
        <begin position="263"/>
        <end position="286"/>
    </location>
</feature>
<keyword evidence="8" id="KW-0966">Cell projection</keyword>
<feature type="compositionally biased region" description="Polar residues" evidence="9">
    <location>
        <begin position="378"/>
        <end position="419"/>
    </location>
</feature>
<reference evidence="11" key="1">
    <citation type="submission" date="2020-08" db="EMBL/GenBank/DDBJ databases">
        <title>Multicomponent nature underlies the extraordinary mechanical properties of spider dragline silk.</title>
        <authorList>
            <person name="Kono N."/>
            <person name="Nakamura H."/>
            <person name="Mori M."/>
            <person name="Yoshida Y."/>
            <person name="Ohtoshi R."/>
            <person name="Malay A.D."/>
            <person name="Moran D.A.P."/>
            <person name="Tomita M."/>
            <person name="Numata K."/>
            <person name="Arakawa K."/>
        </authorList>
    </citation>
    <scope>NUCLEOTIDE SEQUENCE</scope>
</reference>
<dbReference type="CDD" id="cd01207">
    <property type="entry name" value="EVH1_Ena_VASP-like"/>
    <property type="match status" value="1"/>
</dbReference>
<dbReference type="InterPro" id="IPR000697">
    <property type="entry name" value="WH1/EVH1_dom"/>
</dbReference>
<feature type="region of interest" description="Disordered" evidence="9">
    <location>
        <begin position="373"/>
        <end position="429"/>
    </location>
</feature>
<dbReference type="SMART" id="SM00461">
    <property type="entry name" value="WH1"/>
    <property type="match status" value="1"/>
</dbReference>
<dbReference type="GO" id="GO:0003779">
    <property type="term" value="F:actin binding"/>
    <property type="evidence" value="ECO:0007669"/>
    <property type="project" value="UniProtKB-KW"/>
</dbReference>
<evidence type="ECO:0000313" key="12">
    <source>
        <dbReference type="Proteomes" id="UP000887013"/>
    </source>
</evidence>
<keyword evidence="12" id="KW-1185">Reference proteome</keyword>
<dbReference type="Pfam" id="PF08776">
    <property type="entry name" value="VASP_tetra"/>
    <property type="match status" value="1"/>
</dbReference>
<evidence type="ECO:0000256" key="2">
    <source>
        <dbReference type="ARBA" id="ARBA00004510"/>
    </source>
</evidence>
<evidence type="ECO:0000256" key="7">
    <source>
        <dbReference type="ARBA" id="ARBA00023212"/>
    </source>
</evidence>
<dbReference type="OrthoDB" id="31170at2759"/>
<protein>
    <submittedName>
        <fullName evidence="11">Protein enabled</fullName>
    </submittedName>
</protein>
<dbReference type="Proteomes" id="UP000887013">
    <property type="component" value="Unassembled WGS sequence"/>
</dbReference>
<feature type="region of interest" description="Disordered" evidence="9">
    <location>
        <begin position="223"/>
        <end position="324"/>
    </location>
</feature>
<organism evidence="11 12">
    <name type="scientific">Nephila pilipes</name>
    <name type="common">Giant wood spider</name>
    <name type="synonym">Nephila maculata</name>
    <dbReference type="NCBI Taxonomy" id="299642"/>
    <lineage>
        <taxon>Eukaryota</taxon>
        <taxon>Metazoa</taxon>
        <taxon>Ecdysozoa</taxon>
        <taxon>Arthropoda</taxon>
        <taxon>Chelicerata</taxon>
        <taxon>Arachnida</taxon>
        <taxon>Araneae</taxon>
        <taxon>Araneomorphae</taxon>
        <taxon>Entelegynae</taxon>
        <taxon>Araneoidea</taxon>
        <taxon>Nephilidae</taxon>
        <taxon>Nephila</taxon>
    </lineage>
</organism>
<feature type="compositionally biased region" description="Pro residues" evidence="9">
    <location>
        <begin position="287"/>
        <end position="301"/>
    </location>
</feature>
<dbReference type="GO" id="GO:0017124">
    <property type="term" value="F:SH3 domain binding"/>
    <property type="evidence" value="ECO:0007669"/>
    <property type="project" value="UniProtKB-KW"/>
</dbReference>
<name>A0A8X6TNT3_NEPPI</name>
<evidence type="ECO:0000259" key="10">
    <source>
        <dbReference type="PROSITE" id="PS50229"/>
    </source>
</evidence>
<keyword evidence="5" id="KW-0729">SH3-binding</keyword>
<dbReference type="Pfam" id="PF00568">
    <property type="entry name" value="WH1"/>
    <property type="match status" value="1"/>
</dbReference>
<dbReference type="PANTHER" id="PTHR11202">
    <property type="entry name" value="SPROUTY-RELATED, EVH1 DOMAIN-CONTAINING PROTEIN FAMILY MEMBER"/>
    <property type="match status" value="1"/>
</dbReference>
<dbReference type="GO" id="GO:0030027">
    <property type="term" value="C:lamellipodium"/>
    <property type="evidence" value="ECO:0007669"/>
    <property type="project" value="UniProtKB-SubCell"/>
</dbReference>
<dbReference type="AlphaFoldDB" id="A0A8X6TNT3"/>
<evidence type="ECO:0000256" key="3">
    <source>
        <dbReference type="ARBA" id="ARBA00009785"/>
    </source>
</evidence>
<comment type="similarity">
    <text evidence="3">Belongs to the Ena/VASP family.</text>
</comment>
<comment type="caution">
    <text evidence="11">The sequence shown here is derived from an EMBL/GenBank/DDBJ whole genome shotgun (WGS) entry which is preliminary data.</text>
</comment>
<comment type="subcellular location">
    <subcellularLocation>
        <location evidence="2">Cell projection</location>
        <location evidence="2">Lamellipodium</location>
    </subcellularLocation>
    <subcellularLocation>
        <location evidence="1">Cytoplasm</location>
        <location evidence="1">Cytoskeleton</location>
    </subcellularLocation>
</comment>
<dbReference type="GO" id="GO:0005737">
    <property type="term" value="C:cytoplasm"/>
    <property type="evidence" value="ECO:0007669"/>
    <property type="project" value="UniProtKB-ARBA"/>
</dbReference>
<evidence type="ECO:0000256" key="9">
    <source>
        <dbReference type="SAM" id="MobiDB-lite"/>
    </source>
</evidence>
<feature type="region of interest" description="Disordered" evidence="9">
    <location>
        <begin position="335"/>
        <end position="354"/>
    </location>
</feature>
<dbReference type="InterPro" id="IPR011993">
    <property type="entry name" value="PH-like_dom_sf"/>
</dbReference>
<evidence type="ECO:0000256" key="1">
    <source>
        <dbReference type="ARBA" id="ARBA00004245"/>
    </source>
</evidence>